<feature type="region of interest" description="Disordered" evidence="3">
    <location>
        <begin position="479"/>
        <end position="507"/>
    </location>
</feature>
<dbReference type="RefSeq" id="WP_270157595.1">
    <property type="nucleotide sequence ID" value="NZ_JAPNNL010000119.1"/>
</dbReference>
<evidence type="ECO:0000313" key="5">
    <source>
        <dbReference type="EMBL" id="MDA0636702.1"/>
    </source>
</evidence>
<feature type="region of interest" description="Disordered" evidence="3">
    <location>
        <begin position="113"/>
        <end position="169"/>
    </location>
</feature>
<keyword evidence="2" id="KW-0067">ATP-binding</keyword>
<dbReference type="CDD" id="cd15831">
    <property type="entry name" value="BTAD"/>
    <property type="match status" value="1"/>
</dbReference>
<proteinExistence type="predicted"/>
<evidence type="ECO:0000256" key="2">
    <source>
        <dbReference type="ARBA" id="ARBA00022840"/>
    </source>
</evidence>
<dbReference type="EMBL" id="JAPNNL010000119">
    <property type="protein sequence ID" value="MDA0636702.1"/>
    <property type="molecule type" value="Genomic_DNA"/>
</dbReference>
<organism evidence="5 6">
    <name type="scientific">Nonomuraea corallina</name>
    <dbReference type="NCBI Taxonomy" id="2989783"/>
    <lineage>
        <taxon>Bacteria</taxon>
        <taxon>Bacillati</taxon>
        <taxon>Actinomycetota</taxon>
        <taxon>Actinomycetes</taxon>
        <taxon>Streptosporangiales</taxon>
        <taxon>Streptosporangiaceae</taxon>
        <taxon>Nonomuraea</taxon>
    </lineage>
</organism>
<name>A0ABT4SHK2_9ACTN</name>
<keyword evidence="1" id="KW-0547">Nucleotide-binding</keyword>
<dbReference type="Gene3D" id="1.25.40.10">
    <property type="entry name" value="Tetratricopeptide repeat domain"/>
    <property type="match status" value="1"/>
</dbReference>
<dbReference type="Proteomes" id="UP001144036">
    <property type="component" value="Unassembled WGS sequence"/>
</dbReference>
<evidence type="ECO:0000256" key="1">
    <source>
        <dbReference type="ARBA" id="ARBA00022741"/>
    </source>
</evidence>
<sequence>EFPGLAFARAEAARLAELRSGMVEDRLAARLELGEASVPELEELVAGDPYRERAWSLLVLALYRAGRQAEALAALRRVRALLSDELGIEPGPALKRLEQAVLAQSPELETLSATGAGLAPGPDAAPEPRAAGGPGASSSGPGPAWPPPPSSTPVTAGVRGVAQGGRERLVGREREVRALEERLAEARAGRGGLVVVSGEAGIGKTSLARAAADLAGARGFRVAWGRCPDSGGAPAFWPWRQAGMLPARPPAELFDLYDDVLARLRETPSLLVLEDLHWADASSLRLLEYVAAELPRTATLAIVTLRPGEHPERLRETLGALSREGLRLPLGPFGAAEVRDFLELRQVRADPVALLDRSGGNPFYLEELLRLPESERDQVPPGARDVIARRLARLPGVTLDLLKAAAVAGREADADLLSALAGRPVEDVMTALEPALAARLVTEAASGYRFSHALVREALDAGLTRLERARLHLRAAEHLERAPAADPGARPQDQAPGGDLGRRSPGPDPAVLAAHFAAAAPLAPAGKAVAYATEAARQAADRHGYQEAVALWELALAHLPPGDSAVRCRTLTGLGQARRAVGDAEGAFRDLAEAVAQAQRIGDRAALVAAVSAFGAPSVWNWRPYGFVDDDLADVLENLLAGPLGDHDRAALLGTLGVELHYGPRRAEGERRAAEAVELARATGDPALLARTLNNYLLAAFVPGRNDERLRAVEELLAIPCLRREDRLVARAIRLSCLLRAGELAEWERELTRCEQLLRELRRPELESMVRVAQTGGLMARARWEEAESLLERFPAPRYGASLWGLDARRLIARYLCRSARGDAAELVDELVAAAEPALMAPVRPVAILAALEDGREGPARELVARWGEPLREDWSADFLWPVWGLVAARLGTPSPDDLYARLLPIADQFVVLGSGSAVCGSVRDVLAQLALRLGRTEEAAEHARAAIAGHERLGLTYWAGRSRDQWEAAIRRAATAR</sequence>
<keyword evidence="6" id="KW-1185">Reference proteome</keyword>
<dbReference type="PANTHER" id="PTHR16305:SF28">
    <property type="entry name" value="GUANYLATE CYCLASE DOMAIN-CONTAINING PROTEIN"/>
    <property type="match status" value="1"/>
</dbReference>
<dbReference type="SUPFAM" id="SSF52540">
    <property type="entry name" value="P-loop containing nucleoside triphosphate hydrolases"/>
    <property type="match status" value="1"/>
</dbReference>
<evidence type="ECO:0000259" key="4">
    <source>
        <dbReference type="SMART" id="SM01043"/>
    </source>
</evidence>
<dbReference type="SUPFAM" id="SSF48452">
    <property type="entry name" value="TPR-like"/>
    <property type="match status" value="1"/>
</dbReference>
<dbReference type="SMART" id="SM01043">
    <property type="entry name" value="BTAD"/>
    <property type="match status" value="1"/>
</dbReference>
<dbReference type="Gene3D" id="3.40.50.300">
    <property type="entry name" value="P-loop containing nucleotide triphosphate hydrolases"/>
    <property type="match status" value="1"/>
</dbReference>
<feature type="domain" description="Bacterial transcriptional activator" evidence="4">
    <location>
        <begin position="2"/>
        <end position="102"/>
    </location>
</feature>
<dbReference type="PANTHER" id="PTHR16305">
    <property type="entry name" value="TESTICULAR SOLUBLE ADENYLYL CYCLASE"/>
    <property type="match status" value="1"/>
</dbReference>
<feature type="compositionally biased region" description="Low complexity" evidence="3">
    <location>
        <begin position="113"/>
        <end position="142"/>
    </location>
</feature>
<feature type="non-terminal residue" evidence="5">
    <location>
        <position position="1"/>
    </location>
</feature>
<dbReference type="Pfam" id="PF13191">
    <property type="entry name" value="AAA_16"/>
    <property type="match status" value="1"/>
</dbReference>
<protein>
    <submittedName>
        <fullName evidence="5">BTAD domain-containing putative transcriptional regulator</fullName>
    </submittedName>
</protein>
<comment type="caution">
    <text evidence="5">The sequence shown here is derived from an EMBL/GenBank/DDBJ whole genome shotgun (WGS) entry which is preliminary data.</text>
</comment>
<accession>A0ABT4SHK2</accession>
<dbReference type="InterPro" id="IPR005158">
    <property type="entry name" value="BTAD"/>
</dbReference>
<dbReference type="InterPro" id="IPR027417">
    <property type="entry name" value="P-loop_NTPase"/>
</dbReference>
<evidence type="ECO:0000256" key="3">
    <source>
        <dbReference type="SAM" id="MobiDB-lite"/>
    </source>
</evidence>
<evidence type="ECO:0000313" key="6">
    <source>
        <dbReference type="Proteomes" id="UP001144036"/>
    </source>
</evidence>
<dbReference type="Pfam" id="PF03704">
    <property type="entry name" value="BTAD"/>
    <property type="match status" value="1"/>
</dbReference>
<dbReference type="InterPro" id="IPR011990">
    <property type="entry name" value="TPR-like_helical_dom_sf"/>
</dbReference>
<gene>
    <name evidence="5" type="ORF">OUY22_25095</name>
</gene>
<dbReference type="InterPro" id="IPR041664">
    <property type="entry name" value="AAA_16"/>
</dbReference>
<reference evidence="5" key="1">
    <citation type="submission" date="2022-11" db="EMBL/GenBank/DDBJ databases">
        <title>Nonomuraea corallina sp. nov., a new species of the genus Nonomuraea isolated from sea side sediment in Thai sea.</title>
        <authorList>
            <person name="Ngamcharungchit C."/>
            <person name="Matsumoto A."/>
            <person name="Suriyachadkun C."/>
            <person name="Panbangred W."/>
            <person name="Inahashi Y."/>
            <person name="Intra B."/>
        </authorList>
    </citation>
    <scope>NUCLEOTIDE SEQUENCE</scope>
    <source>
        <strain evidence="5">MCN248</strain>
    </source>
</reference>